<dbReference type="GO" id="GO:0003899">
    <property type="term" value="F:DNA-directed RNA polymerase activity"/>
    <property type="evidence" value="ECO:0007669"/>
    <property type="project" value="InterPro"/>
</dbReference>
<comment type="subunit">
    <text evidence="7">Heterodimer of a small subunit (PriS) and a large subunit (PriL).</text>
</comment>
<protein>
    <recommendedName>
        <fullName evidence="7">DNA primase large subunit PriL</fullName>
    </recommendedName>
</protein>
<comment type="function">
    <text evidence="7">Regulatory subunit of DNA primase, an RNA polymerase that catalyzes the synthesis of short RNA molecules used as primers for DNA polymerase during DNA replication. Stabilizes and modulates the activity of the small subunit, increasing the rate of DNA synthesis, and conferring RNA synthesis capability. The DNA polymerase activity may enable DNA primase to also catalyze primer extension after primer synthesis. May also play a role in DNA repair.</text>
</comment>
<keyword evidence="3 7" id="KW-0235">DNA replication</keyword>
<feature type="domain" description="DNA primase large subunit C-terminal" evidence="8">
    <location>
        <begin position="264"/>
        <end position="361"/>
    </location>
</feature>
<comment type="similarity">
    <text evidence="7">Belongs to the eukaryotic-type primase large subunit family.</text>
</comment>
<keyword evidence="9" id="KW-0808">Transferase</keyword>
<dbReference type="GeneID" id="24802945"/>
<feature type="binding site" evidence="7">
    <location>
        <position position="342"/>
    </location>
    <ligand>
        <name>[4Fe-4S] cluster</name>
        <dbReference type="ChEBI" id="CHEBI:49883"/>
    </ligand>
</feature>
<evidence type="ECO:0000256" key="1">
    <source>
        <dbReference type="ARBA" id="ARBA00022485"/>
    </source>
</evidence>
<dbReference type="GO" id="GO:0006270">
    <property type="term" value="P:DNA replication initiation"/>
    <property type="evidence" value="ECO:0007669"/>
    <property type="project" value="TreeGrafter"/>
</dbReference>
<gene>
    <name evidence="7" type="primary">priL</name>
    <name evidence="9" type="ORF">GAH_00360</name>
</gene>
<keyword evidence="10" id="KW-1185">Reference proteome</keyword>
<dbReference type="HAMAP" id="MF_00701">
    <property type="entry name" value="DNA_primase_lrg_arc"/>
    <property type="match status" value="1"/>
</dbReference>
<keyword evidence="2 7" id="KW-0639">Primosome</keyword>
<feature type="binding site" evidence="7">
    <location>
        <position position="269"/>
    </location>
    <ligand>
        <name>[4Fe-4S] cluster</name>
        <dbReference type="ChEBI" id="CHEBI:49883"/>
    </ligand>
</feature>
<dbReference type="PANTHER" id="PTHR10537">
    <property type="entry name" value="DNA PRIMASE LARGE SUBUNIT"/>
    <property type="match status" value="1"/>
</dbReference>
<dbReference type="CDD" id="cd06560">
    <property type="entry name" value="PriL"/>
    <property type="match status" value="1"/>
</dbReference>
<evidence type="ECO:0000256" key="3">
    <source>
        <dbReference type="ARBA" id="ARBA00022705"/>
    </source>
</evidence>
<dbReference type="SUPFAM" id="SSF54862">
    <property type="entry name" value="4Fe-4S ferredoxins"/>
    <property type="match status" value="1"/>
</dbReference>
<dbReference type="OrthoDB" id="46081at2157"/>
<organism evidence="9 10">
    <name type="scientific">Geoglobus ahangari</name>
    <dbReference type="NCBI Taxonomy" id="113653"/>
    <lineage>
        <taxon>Archaea</taxon>
        <taxon>Methanobacteriati</taxon>
        <taxon>Methanobacteriota</taxon>
        <taxon>Archaeoglobi</taxon>
        <taxon>Archaeoglobales</taxon>
        <taxon>Archaeoglobaceae</taxon>
        <taxon>Geoglobus</taxon>
    </lineage>
</organism>
<keyword evidence="1 7" id="KW-0004">4Fe-4S</keyword>
<dbReference type="KEGG" id="gah:GAH_00360"/>
<dbReference type="HOGENOM" id="CLU_052778_0_0_2"/>
<dbReference type="Proteomes" id="UP000034723">
    <property type="component" value="Chromosome"/>
</dbReference>
<dbReference type="InParanoid" id="A0A0F7IHR6"/>
<feature type="binding site" evidence="7">
    <location>
        <position position="355"/>
    </location>
    <ligand>
        <name>[4Fe-4S] cluster</name>
        <dbReference type="ChEBI" id="CHEBI:49883"/>
    </ligand>
</feature>
<dbReference type="Pfam" id="PF04104">
    <property type="entry name" value="DNA_primase_lrg"/>
    <property type="match status" value="1"/>
</dbReference>
<reference evidence="9 10" key="1">
    <citation type="submission" date="2015-04" db="EMBL/GenBank/DDBJ databases">
        <title>The complete genome sequence of the hyperthermophilic, obligate iron-reducing archaeon Geoglobus ahangari strain 234T.</title>
        <authorList>
            <person name="Manzella M.P."/>
            <person name="Holmes D.E."/>
            <person name="Rocheleau J.M."/>
            <person name="Chung A."/>
            <person name="Reguera G."/>
            <person name="Kashefi K."/>
        </authorList>
    </citation>
    <scope>NUCLEOTIDE SEQUENCE [LARGE SCALE GENOMIC DNA]</scope>
    <source>
        <strain evidence="9 10">234</strain>
    </source>
</reference>
<dbReference type="EMBL" id="CP011267">
    <property type="protein sequence ID" value="AKG92287.1"/>
    <property type="molecule type" value="Genomic_DNA"/>
</dbReference>
<evidence type="ECO:0000313" key="9">
    <source>
        <dbReference type="EMBL" id="AKG92287.1"/>
    </source>
</evidence>
<evidence type="ECO:0000313" key="10">
    <source>
        <dbReference type="Proteomes" id="UP000034723"/>
    </source>
</evidence>
<dbReference type="GO" id="GO:0046872">
    <property type="term" value="F:metal ion binding"/>
    <property type="evidence" value="ECO:0007669"/>
    <property type="project" value="UniProtKB-KW"/>
</dbReference>
<sequence length="379" mass="43982">MRLLPILPFILDYPFLRPAKFLAENIQRGMVFNAALERAEEILESLLKRGHYEFKPEDKPFYCSACDKVCRDACDRDAIAEDFLWDRCNLCGECFLRCDYSISPESYREMEIRAKVSVYSYIMMRSAISRAGEGVRRRFATSLARSYRHAMESDQSEILPEILASNFSIKIIKNESLWVHVSDYLKAASRIKSPEWKLVSRNLRRGYVELDALGFYRVVEERMRDAFFEPFTIEIEGLESLMNIVTEYELSRKAGRIEGVKDFDLFPPCMRKIVADLKDSANVPHTARFAITTFMLNVGYSVEEVLDLFRNAPDFDEEKARYQIEHIAGQRGAGKEYDVPSCSTMKTYHNCVAECGVRHPMELYRRRLYEGRGRKAEGK</sequence>
<dbReference type="SUPFAM" id="SSF140914">
    <property type="entry name" value="PriB N-terminal domain-like"/>
    <property type="match status" value="1"/>
</dbReference>
<evidence type="ECO:0000256" key="2">
    <source>
        <dbReference type="ARBA" id="ARBA00022515"/>
    </source>
</evidence>
<keyword evidence="6 7" id="KW-0411">Iron-sulfur</keyword>
<dbReference type="PATRIC" id="fig|113653.22.peg.365"/>
<accession>A0A0F7IHR6</accession>
<comment type="cofactor">
    <cofactor evidence="7">
        <name>[4Fe-4S] cluster</name>
        <dbReference type="ChEBI" id="CHEBI:49883"/>
    </cofactor>
    <text evidence="7">Binds 1 [4Fe-4S] cluster.</text>
</comment>
<keyword evidence="4 7" id="KW-0479">Metal-binding</keyword>
<dbReference type="GO" id="GO:1990077">
    <property type="term" value="C:primosome complex"/>
    <property type="evidence" value="ECO:0007669"/>
    <property type="project" value="UniProtKB-KW"/>
</dbReference>
<feature type="binding site" evidence="7">
    <location>
        <position position="351"/>
    </location>
    <ligand>
        <name>[4Fe-4S] cluster</name>
        <dbReference type="ChEBI" id="CHEBI:49883"/>
    </ligand>
</feature>
<dbReference type="PANTHER" id="PTHR10537:SF3">
    <property type="entry name" value="DNA PRIMASE LARGE SUBUNIT"/>
    <property type="match status" value="1"/>
</dbReference>
<dbReference type="AlphaFoldDB" id="A0A0F7IHR6"/>
<keyword evidence="5 7" id="KW-0408">Iron</keyword>
<evidence type="ECO:0000256" key="6">
    <source>
        <dbReference type="ARBA" id="ARBA00023014"/>
    </source>
</evidence>
<evidence type="ECO:0000256" key="4">
    <source>
        <dbReference type="ARBA" id="ARBA00022723"/>
    </source>
</evidence>
<dbReference type="InterPro" id="IPR023642">
    <property type="entry name" value="DNA_primase_lsu_PriL"/>
</dbReference>
<keyword evidence="9" id="KW-0548">Nucleotidyltransferase</keyword>
<evidence type="ECO:0000256" key="5">
    <source>
        <dbReference type="ARBA" id="ARBA00023004"/>
    </source>
</evidence>
<dbReference type="STRING" id="113653.GAH_00360"/>
<dbReference type="InterPro" id="IPR058560">
    <property type="entry name" value="DNA_primase_C"/>
</dbReference>
<dbReference type="RefSeq" id="WP_084632236.1">
    <property type="nucleotide sequence ID" value="NZ_CP011267.1"/>
</dbReference>
<name>A0A0F7IHR6_9EURY</name>
<dbReference type="GO" id="GO:0051539">
    <property type="term" value="F:4 iron, 4 sulfur cluster binding"/>
    <property type="evidence" value="ECO:0007669"/>
    <property type="project" value="UniProtKB-UniRule"/>
</dbReference>
<evidence type="ECO:0000256" key="7">
    <source>
        <dbReference type="HAMAP-Rule" id="MF_00701"/>
    </source>
</evidence>
<proteinExistence type="inferred from homology"/>
<evidence type="ECO:0000259" key="8">
    <source>
        <dbReference type="Pfam" id="PF04104"/>
    </source>
</evidence>
<dbReference type="InterPro" id="IPR007238">
    <property type="entry name" value="DNA_primase_lsu_euk/arc"/>
</dbReference>
<dbReference type="GO" id="GO:0006269">
    <property type="term" value="P:DNA replication, synthesis of primer"/>
    <property type="evidence" value="ECO:0007669"/>
    <property type="project" value="UniProtKB-UniRule"/>
</dbReference>